<accession>A0A381RCH2</accession>
<reference evidence="2" key="1">
    <citation type="submission" date="2018-05" db="EMBL/GenBank/DDBJ databases">
        <authorList>
            <person name="Lanie J.A."/>
            <person name="Ng W.-L."/>
            <person name="Kazmierczak K.M."/>
            <person name="Andrzejewski T.M."/>
            <person name="Davidsen T.M."/>
            <person name="Wayne K.J."/>
            <person name="Tettelin H."/>
            <person name="Glass J.I."/>
            <person name="Rusch D."/>
            <person name="Podicherti R."/>
            <person name="Tsui H.-C.T."/>
            <person name="Winkler M.E."/>
        </authorList>
    </citation>
    <scope>NUCLEOTIDE SEQUENCE</scope>
</reference>
<dbReference type="InterPro" id="IPR003495">
    <property type="entry name" value="CobW/HypB/UreG_nucleotide-bd"/>
</dbReference>
<name>A0A381RCH2_9ZZZZ</name>
<dbReference type="SUPFAM" id="SSF52540">
    <property type="entry name" value="P-loop containing nucleoside triphosphate hydrolases"/>
    <property type="match status" value="1"/>
</dbReference>
<dbReference type="SMART" id="SM00833">
    <property type="entry name" value="CobW_C"/>
    <property type="match status" value="1"/>
</dbReference>
<dbReference type="Pfam" id="PF02492">
    <property type="entry name" value="cobW"/>
    <property type="match status" value="1"/>
</dbReference>
<dbReference type="InterPro" id="IPR011629">
    <property type="entry name" value="CobW-like_C"/>
</dbReference>
<evidence type="ECO:0000313" key="2">
    <source>
        <dbReference type="EMBL" id="SUZ89475.1"/>
    </source>
</evidence>
<feature type="domain" description="CobW C-terminal" evidence="1">
    <location>
        <begin position="168"/>
        <end position="252"/>
    </location>
</feature>
<dbReference type="InterPro" id="IPR027417">
    <property type="entry name" value="P-loop_NTPase"/>
</dbReference>
<proteinExistence type="predicted"/>
<dbReference type="Gene3D" id="3.40.50.300">
    <property type="entry name" value="P-loop containing nucleotide triphosphate hydrolases"/>
    <property type="match status" value="1"/>
</dbReference>
<dbReference type="EMBL" id="UINC01001816">
    <property type="protein sequence ID" value="SUZ89475.1"/>
    <property type="molecule type" value="Genomic_DNA"/>
</dbReference>
<evidence type="ECO:0000259" key="1">
    <source>
        <dbReference type="SMART" id="SM00833"/>
    </source>
</evidence>
<dbReference type="Pfam" id="PF07683">
    <property type="entry name" value="CobW_C"/>
    <property type="match status" value="1"/>
</dbReference>
<gene>
    <name evidence="2" type="ORF">METZ01_LOCUS42329</name>
</gene>
<feature type="non-terminal residue" evidence="2">
    <location>
        <position position="1"/>
    </location>
</feature>
<dbReference type="PANTHER" id="PTHR13748">
    <property type="entry name" value="COBW-RELATED"/>
    <property type="match status" value="1"/>
</dbReference>
<sequence length="255" mass="27397">VDAHLIGQETSDQVSLSNGCACCALADDLSRQLETLARDHDYDVAIIEASGVADPINIAQVIYGTNGCHLDGIVAVADPIALEEQRGNHHIAPLLQRQLQAAHLVLLSKFDLLDKNGLQIANSAVAEVAPGSRILPIENGEVDVRLLCGAADRGASLTNTDHFTNFEVATAVINPAGPWDPRDLGKMLEESNHQLLRAKGWFDDQQGSRHHLEVVGRRWSIEPSSNSPIQGLVLIGLDQEHVGAAATKMRALNPN</sequence>
<dbReference type="AlphaFoldDB" id="A0A381RCH2"/>
<protein>
    <recommendedName>
        <fullName evidence="1">CobW C-terminal domain-containing protein</fullName>
    </recommendedName>
</protein>
<dbReference type="InterPro" id="IPR051316">
    <property type="entry name" value="Zinc-reg_GTPase_activator"/>
</dbReference>
<dbReference type="SUPFAM" id="SSF90002">
    <property type="entry name" value="Hypothetical protein YjiA, C-terminal domain"/>
    <property type="match status" value="1"/>
</dbReference>
<organism evidence="2">
    <name type="scientific">marine metagenome</name>
    <dbReference type="NCBI Taxonomy" id="408172"/>
    <lineage>
        <taxon>unclassified sequences</taxon>
        <taxon>metagenomes</taxon>
        <taxon>ecological metagenomes</taxon>
    </lineage>
</organism>